<feature type="transmembrane region" description="Helical" evidence="5">
    <location>
        <begin position="58"/>
        <end position="77"/>
    </location>
</feature>
<keyword evidence="4 5" id="KW-0472">Membrane</keyword>
<dbReference type="WBParaSite" id="HNAJ_0000200001-mRNA-1">
    <property type="protein sequence ID" value="HNAJ_0000200001-mRNA-1"/>
    <property type="gene ID" value="HNAJ_0000200001"/>
</dbReference>
<keyword evidence="2 5" id="KW-0812">Transmembrane</keyword>
<keyword evidence="7" id="KW-1185">Reference proteome</keyword>
<accession>A0A0R3T4L2</accession>
<keyword evidence="3 5" id="KW-1133">Transmembrane helix</keyword>
<feature type="transmembrane region" description="Helical" evidence="5">
    <location>
        <begin position="89"/>
        <end position="117"/>
    </location>
</feature>
<reference evidence="6 7" key="2">
    <citation type="submission" date="2018-11" db="EMBL/GenBank/DDBJ databases">
        <authorList>
            <consortium name="Pathogen Informatics"/>
        </authorList>
    </citation>
    <scope>NUCLEOTIDE SEQUENCE [LARGE SCALE GENOMIC DNA]</scope>
</reference>
<organism evidence="8">
    <name type="scientific">Rodentolepis nana</name>
    <name type="common">Dwarf tapeworm</name>
    <name type="synonym">Hymenolepis nana</name>
    <dbReference type="NCBI Taxonomy" id="102285"/>
    <lineage>
        <taxon>Eukaryota</taxon>
        <taxon>Metazoa</taxon>
        <taxon>Spiralia</taxon>
        <taxon>Lophotrochozoa</taxon>
        <taxon>Platyhelminthes</taxon>
        <taxon>Cestoda</taxon>
        <taxon>Eucestoda</taxon>
        <taxon>Cyclophyllidea</taxon>
        <taxon>Hymenolepididae</taxon>
        <taxon>Rodentolepis</taxon>
    </lineage>
</organism>
<feature type="transmembrane region" description="Helical" evidence="5">
    <location>
        <begin position="258"/>
        <end position="280"/>
    </location>
</feature>
<sequence length="286" mass="32412">MLSKSTSEPGLCYGSCCVRAIGDFSCLFSFIFGMCTFAVSLMAIYTHSEFIQTFGINLYYGMYIVLFASLCIVWIAFIGMCGMTAKNHFFVFILVLGSILLIIVLTAGLLLVIAFPFNSSSAVREVMLKNLKENYGTSALITTAWDHLQSYLLCCAVDDNGWIVWQNSSWFQDGNSMLLDDLQLIPATNPAFQYVPKTCCYRKLDYLTRQLTDEYENLPRCQNWQYGPPKFPSGAHNDALYYRGCLSTIKAYILRFRFWISIFGFACLFFLITSTIIGCITHCKIK</sequence>
<dbReference type="AlphaFoldDB" id="A0A0R3T4L2"/>
<proteinExistence type="predicted"/>
<dbReference type="Gene3D" id="1.10.1450.10">
    <property type="entry name" value="Tetraspanin"/>
    <property type="match status" value="1"/>
</dbReference>
<evidence type="ECO:0000256" key="2">
    <source>
        <dbReference type="ARBA" id="ARBA00022692"/>
    </source>
</evidence>
<dbReference type="GO" id="GO:0016020">
    <property type="term" value="C:membrane"/>
    <property type="evidence" value="ECO:0007669"/>
    <property type="project" value="UniProtKB-SubCell"/>
</dbReference>
<dbReference type="OrthoDB" id="438211at2759"/>
<evidence type="ECO:0000256" key="5">
    <source>
        <dbReference type="SAM" id="Phobius"/>
    </source>
</evidence>
<dbReference type="InterPro" id="IPR008952">
    <property type="entry name" value="Tetraspanin_EC2_sf"/>
</dbReference>
<dbReference type="Proteomes" id="UP000278807">
    <property type="component" value="Unassembled WGS sequence"/>
</dbReference>
<evidence type="ECO:0000256" key="3">
    <source>
        <dbReference type="ARBA" id="ARBA00022989"/>
    </source>
</evidence>
<reference evidence="8" key="1">
    <citation type="submission" date="2017-02" db="UniProtKB">
        <authorList>
            <consortium name="WormBaseParasite"/>
        </authorList>
    </citation>
    <scope>IDENTIFICATION</scope>
</reference>
<dbReference type="Pfam" id="PF00335">
    <property type="entry name" value="Tetraspanin"/>
    <property type="match status" value="1"/>
</dbReference>
<evidence type="ECO:0000313" key="6">
    <source>
        <dbReference type="EMBL" id="VDN97858.1"/>
    </source>
</evidence>
<dbReference type="InterPro" id="IPR018499">
    <property type="entry name" value="Tetraspanin/Peripherin"/>
</dbReference>
<dbReference type="EMBL" id="UZAE01000888">
    <property type="protein sequence ID" value="VDN97858.1"/>
    <property type="molecule type" value="Genomic_DNA"/>
</dbReference>
<comment type="subcellular location">
    <subcellularLocation>
        <location evidence="1">Membrane</location>
        <topology evidence="1">Multi-pass membrane protein</topology>
    </subcellularLocation>
</comment>
<feature type="transmembrane region" description="Helical" evidence="5">
    <location>
        <begin position="21"/>
        <end position="46"/>
    </location>
</feature>
<evidence type="ECO:0000256" key="4">
    <source>
        <dbReference type="ARBA" id="ARBA00023136"/>
    </source>
</evidence>
<dbReference type="STRING" id="102285.A0A0R3T4L2"/>
<gene>
    <name evidence="6" type="ORF">HNAJ_LOCUS1999</name>
</gene>
<protein>
    <submittedName>
        <fullName evidence="8">Tetraspanin</fullName>
    </submittedName>
</protein>
<evidence type="ECO:0000313" key="7">
    <source>
        <dbReference type="Proteomes" id="UP000278807"/>
    </source>
</evidence>
<evidence type="ECO:0000256" key="1">
    <source>
        <dbReference type="ARBA" id="ARBA00004141"/>
    </source>
</evidence>
<name>A0A0R3T4L2_RODNA</name>
<evidence type="ECO:0000313" key="8">
    <source>
        <dbReference type="WBParaSite" id="HNAJ_0000200001-mRNA-1"/>
    </source>
</evidence>